<evidence type="ECO:0000259" key="3">
    <source>
        <dbReference type="SMART" id="SM00331"/>
    </source>
</evidence>
<keyword evidence="2" id="KW-1133">Transmembrane helix</keyword>
<dbReference type="PANTHER" id="PTHR43156:SF2">
    <property type="entry name" value="STAGE II SPORULATION PROTEIN E"/>
    <property type="match status" value="1"/>
</dbReference>
<evidence type="ECO:0000313" key="4">
    <source>
        <dbReference type="EMBL" id="SNT49748.1"/>
    </source>
</evidence>
<feature type="transmembrane region" description="Helical" evidence="2">
    <location>
        <begin position="37"/>
        <end position="56"/>
    </location>
</feature>
<reference evidence="4 5" key="1">
    <citation type="submission" date="2017-06" db="EMBL/GenBank/DDBJ databases">
        <authorList>
            <person name="Kim H.J."/>
            <person name="Triplett B.A."/>
        </authorList>
    </citation>
    <scope>NUCLEOTIDE SEQUENCE [LARGE SCALE GENOMIC DNA]</scope>
    <source>
        <strain evidence="4 5">CGMCC 4.1858</strain>
    </source>
</reference>
<dbReference type="InterPro" id="IPR052016">
    <property type="entry name" value="Bact_Sigma-Reg"/>
</dbReference>
<keyword evidence="5" id="KW-1185">Reference proteome</keyword>
<dbReference type="InterPro" id="IPR036457">
    <property type="entry name" value="PPM-type-like_dom_sf"/>
</dbReference>
<keyword evidence="1" id="KW-0378">Hydrolase</keyword>
<dbReference type="GO" id="GO:0016791">
    <property type="term" value="F:phosphatase activity"/>
    <property type="evidence" value="ECO:0007669"/>
    <property type="project" value="TreeGrafter"/>
</dbReference>
<proteinExistence type="predicted"/>
<accession>A0A239N6D8</accession>
<dbReference type="Gene3D" id="3.60.40.10">
    <property type="entry name" value="PPM-type phosphatase domain"/>
    <property type="match status" value="1"/>
</dbReference>
<dbReference type="OrthoDB" id="311904at2"/>
<dbReference type="EMBL" id="FZOF01000031">
    <property type="protein sequence ID" value="SNT49748.1"/>
    <property type="molecule type" value="Genomic_DNA"/>
</dbReference>
<protein>
    <submittedName>
        <fullName evidence="4">Serine phosphatase RsbU, regulator of sigma subunit</fullName>
    </submittedName>
</protein>
<evidence type="ECO:0000256" key="1">
    <source>
        <dbReference type="ARBA" id="ARBA00022801"/>
    </source>
</evidence>
<dbReference type="AlphaFoldDB" id="A0A239N6D8"/>
<name>A0A239N6D8_9ACTN</name>
<feature type="transmembrane region" description="Helical" evidence="2">
    <location>
        <begin position="68"/>
        <end position="96"/>
    </location>
</feature>
<dbReference type="InterPro" id="IPR001932">
    <property type="entry name" value="PPM-type_phosphatase-like_dom"/>
</dbReference>
<sequence length="406" mass="43073">MKDSLTHRLRRLPGRRAAPHGSGPGPSWVTLLTQGHGPLALALFMIISIVVTGFILPPTEHLASLMVVVPATTAVLAGPGTTTLSAALSCVAAFVLDVHDNLLGTSIPAVHQLEILLVSAFVIASRSIRDRSVRELMEVRIVSDTIQRVLLRPLPPRIGPLLVRAAYHASHPYAQIGGDLYAVARSAAGVRFLIGDVKGKGLPAVEDAEALLGAFRGAARRFGSLPELVADLEHSIRGHFEETGRTDSDAVERFITALVLEVPDDCAEIHMVNCGHPPPYMAQRSGTLLLSPATPSPPLGLGSLDAGDYIVDTFPFGREATLLLYTDGAIEARNDDGQFYDLGAHVATWPGSRPEELLQHVLDGLSLHVGGGAIKLDDDIAMIAVQYGDGFPSPSPAPSDERLLAS</sequence>
<organism evidence="4 5">
    <name type="scientific">Actinacidiphila glaucinigra</name>
    <dbReference type="NCBI Taxonomy" id="235986"/>
    <lineage>
        <taxon>Bacteria</taxon>
        <taxon>Bacillati</taxon>
        <taxon>Actinomycetota</taxon>
        <taxon>Actinomycetes</taxon>
        <taxon>Kitasatosporales</taxon>
        <taxon>Streptomycetaceae</taxon>
        <taxon>Actinacidiphila</taxon>
    </lineage>
</organism>
<evidence type="ECO:0000313" key="5">
    <source>
        <dbReference type="Proteomes" id="UP000198280"/>
    </source>
</evidence>
<dbReference type="PANTHER" id="PTHR43156">
    <property type="entry name" value="STAGE II SPORULATION PROTEIN E-RELATED"/>
    <property type="match status" value="1"/>
</dbReference>
<feature type="domain" description="PPM-type phosphatase" evidence="3">
    <location>
        <begin position="161"/>
        <end position="387"/>
    </location>
</feature>
<dbReference type="Proteomes" id="UP000198280">
    <property type="component" value="Unassembled WGS sequence"/>
</dbReference>
<evidence type="ECO:0000256" key="2">
    <source>
        <dbReference type="SAM" id="Phobius"/>
    </source>
</evidence>
<keyword evidence="2" id="KW-0812">Transmembrane</keyword>
<dbReference type="RefSeq" id="WP_089228351.1">
    <property type="nucleotide sequence ID" value="NZ_FZOF01000031.1"/>
</dbReference>
<dbReference type="SMART" id="SM00331">
    <property type="entry name" value="PP2C_SIG"/>
    <property type="match status" value="1"/>
</dbReference>
<gene>
    <name evidence="4" type="ORF">SAMN05216252_13137</name>
</gene>
<keyword evidence="2" id="KW-0472">Membrane</keyword>
<dbReference type="Pfam" id="PF07228">
    <property type="entry name" value="SpoIIE"/>
    <property type="match status" value="1"/>
</dbReference>
<feature type="transmembrane region" description="Helical" evidence="2">
    <location>
        <begin position="102"/>
        <end position="124"/>
    </location>
</feature>